<accession>A0A914S5T0</accession>
<protein>
    <submittedName>
        <fullName evidence="2">Uncharacterized protein</fullName>
    </submittedName>
</protein>
<evidence type="ECO:0000313" key="2">
    <source>
        <dbReference type="WBParaSite" id="PEQ_0001369701-mRNA-1"/>
    </source>
</evidence>
<keyword evidence="1" id="KW-1185">Reference proteome</keyword>
<sequence length="81" mass="9449">MKHGVLPHTVLQCIEGKWNGVLTSDFTNENKESETNALLNRAHELSEADRKRLYQFQSRFENFKQLLESRIRIGNAFQQVS</sequence>
<evidence type="ECO:0000313" key="1">
    <source>
        <dbReference type="Proteomes" id="UP000887564"/>
    </source>
</evidence>
<dbReference type="AlphaFoldDB" id="A0A914S5T0"/>
<reference evidence="2" key="1">
    <citation type="submission" date="2022-11" db="UniProtKB">
        <authorList>
            <consortium name="WormBaseParasite"/>
        </authorList>
    </citation>
    <scope>IDENTIFICATION</scope>
</reference>
<name>A0A914S5T0_PAREQ</name>
<dbReference type="WBParaSite" id="PEQ_0001369701-mRNA-1">
    <property type="protein sequence ID" value="PEQ_0001369701-mRNA-1"/>
    <property type="gene ID" value="PEQ_0001369701"/>
</dbReference>
<dbReference type="Proteomes" id="UP000887564">
    <property type="component" value="Unplaced"/>
</dbReference>
<proteinExistence type="predicted"/>
<organism evidence="1 2">
    <name type="scientific">Parascaris equorum</name>
    <name type="common">Equine roundworm</name>
    <dbReference type="NCBI Taxonomy" id="6256"/>
    <lineage>
        <taxon>Eukaryota</taxon>
        <taxon>Metazoa</taxon>
        <taxon>Ecdysozoa</taxon>
        <taxon>Nematoda</taxon>
        <taxon>Chromadorea</taxon>
        <taxon>Rhabditida</taxon>
        <taxon>Spirurina</taxon>
        <taxon>Ascaridomorpha</taxon>
        <taxon>Ascaridoidea</taxon>
        <taxon>Ascarididae</taxon>
        <taxon>Parascaris</taxon>
    </lineage>
</organism>